<comment type="similarity">
    <text evidence="3">Belongs to the heat shock protein 70 family.</text>
</comment>
<comment type="caution">
    <text evidence="5">The sequence shown here is derived from an EMBL/GenBank/DDBJ whole genome shotgun (WGS) entry which is preliminary data.</text>
</comment>
<accession>A0A9P3H7N9</accession>
<organism evidence="5 6">
    <name type="scientific">Entomortierella parvispora</name>
    <dbReference type="NCBI Taxonomy" id="205924"/>
    <lineage>
        <taxon>Eukaryota</taxon>
        <taxon>Fungi</taxon>
        <taxon>Fungi incertae sedis</taxon>
        <taxon>Mucoromycota</taxon>
        <taxon>Mortierellomycotina</taxon>
        <taxon>Mortierellomycetes</taxon>
        <taxon>Mortierellales</taxon>
        <taxon>Mortierellaceae</taxon>
        <taxon>Entomortierella</taxon>
    </lineage>
</organism>
<keyword evidence="2 3" id="KW-0067">ATP-binding</keyword>
<sequence>MRSSKLFAVLVALIVLAYHTSVAQPHPTQGEVMSTLVIDVGSSAARLGVLVGANGLAFGDTGEPKIIWTGPGTHSSPGPLESNWTAEGYVLIKDGTDEAHYVHPFNTLFNLDHPIELRSKHDIHYHSRPDLDGHQAFTLIEMTTKYLQQLITYAESVIGRITLTVVVSPHGRNIRTAGKLSGNFTSYHQHEVDGLDSKKTEMPLMRAVISLPVYRQFMIYNRASAAIFPFDNGMEYGRAFLVYRLGSSTLEVSVHKVEGGELVTMSSVYNQHLGGNNFNQRVVNWLLQAHKNKTGQDLFGDDSFLLRLKAKVEMAKQVLSIKDWVLIEVEPLQSGGQGLSEVLTRSQFEDINMDLFTKAIMAIDEAINGSTLYTKSDVQDVVFSGGSTNIPLLQSTIRDHFGPHTKYHGLHHPETTVVLGAGKLGHWYQDERHYDGETLCASSTLRATFGIEIAGGVMFKYRGGETIVNEMYTFSTTKDYQDRVVIRVFRGVGKWTNQNTFLGGIELTGIAPAPKGVPQIRVRLTTSIKQYVNLSVMDVDSGRINATIFASWKYGNDFYGMKSDYEFMEVGAFEVEPAGRLSL</sequence>
<feature type="signal peptide" evidence="4">
    <location>
        <begin position="1"/>
        <end position="23"/>
    </location>
</feature>
<dbReference type="GO" id="GO:0005524">
    <property type="term" value="F:ATP binding"/>
    <property type="evidence" value="ECO:0007669"/>
    <property type="project" value="UniProtKB-KW"/>
</dbReference>
<dbReference type="OrthoDB" id="2430612at2759"/>
<keyword evidence="6" id="KW-1185">Reference proteome</keyword>
<dbReference type="PROSITE" id="PS01036">
    <property type="entry name" value="HSP70_3"/>
    <property type="match status" value="1"/>
</dbReference>
<evidence type="ECO:0000256" key="3">
    <source>
        <dbReference type="RuleBase" id="RU003322"/>
    </source>
</evidence>
<dbReference type="InterPro" id="IPR043129">
    <property type="entry name" value="ATPase_NBD"/>
</dbReference>
<evidence type="ECO:0000313" key="5">
    <source>
        <dbReference type="EMBL" id="GJJ71566.1"/>
    </source>
</evidence>
<dbReference type="InterPro" id="IPR013126">
    <property type="entry name" value="Hsp_70_fam"/>
</dbReference>
<dbReference type="InterPro" id="IPR018181">
    <property type="entry name" value="Heat_shock_70_CS"/>
</dbReference>
<dbReference type="Pfam" id="PF00012">
    <property type="entry name" value="HSP70"/>
    <property type="match status" value="1"/>
</dbReference>
<keyword evidence="4" id="KW-0732">Signal</keyword>
<dbReference type="FunFam" id="3.90.640.10:FF:000003">
    <property type="entry name" value="Molecular chaperone DnaK"/>
    <property type="match status" value="1"/>
</dbReference>
<keyword evidence="1 3" id="KW-0547">Nucleotide-binding</keyword>
<protein>
    <submittedName>
        <fullName evidence="5">Uncharacterized protein</fullName>
    </submittedName>
</protein>
<reference evidence="5" key="2">
    <citation type="journal article" date="2022" name="Microbiol. Resour. Announc.">
        <title>Whole-Genome Sequence of Entomortierella parvispora E1425, a Mucoromycotan Fungus Associated with Burkholderiaceae-Related Endosymbiotic Bacteria.</title>
        <authorList>
            <person name="Herlambang A."/>
            <person name="Guo Y."/>
            <person name="Takashima Y."/>
            <person name="Narisawa K."/>
            <person name="Ohta H."/>
            <person name="Nishizawa T."/>
        </authorList>
    </citation>
    <scope>NUCLEOTIDE SEQUENCE</scope>
    <source>
        <strain evidence="5">E1425</strain>
    </source>
</reference>
<dbReference type="InterPro" id="IPR029047">
    <property type="entry name" value="HSP70_peptide-bd_sf"/>
</dbReference>
<evidence type="ECO:0000256" key="4">
    <source>
        <dbReference type="SAM" id="SignalP"/>
    </source>
</evidence>
<dbReference type="PANTHER" id="PTHR19375">
    <property type="entry name" value="HEAT SHOCK PROTEIN 70KDA"/>
    <property type="match status" value="1"/>
</dbReference>
<dbReference type="Gene3D" id="3.30.420.40">
    <property type="match status" value="2"/>
</dbReference>
<feature type="chain" id="PRO_5040138869" evidence="4">
    <location>
        <begin position="24"/>
        <end position="583"/>
    </location>
</feature>
<dbReference type="SUPFAM" id="SSF53067">
    <property type="entry name" value="Actin-like ATPase domain"/>
    <property type="match status" value="1"/>
</dbReference>
<proteinExistence type="inferred from homology"/>
<evidence type="ECO:0000256" key="1">
    <source>
        <dbReference type="ARBA" id="ARBA00022741"/>
    </source>
</evidence>
<dbReference type="Gene3D" id="3.90.640.10">
    <property type="entry name" value="Actin, Chain A, domain 4"/>
    <property type="match status" value="1"/>
</dbReference>
<dbReference type="SUPFAM" id="SSF100920">
    <property type="entry name" value="Heat shock protein 70kD (HSP70), peptide-binding domain"/>
    <property type="match status" value="1"/>
</dbReference>
<dbReference type="GO" id="GO:0140662">
    <property type="term" value="F:ATP-dependent protein folding chaperone"/>
    <property type="evidence" value="ECO:0007669"/>
    <property type="project" value="InterPro"/>
</dbReference>
<reference evidence="5" key="1">
    <citation type="submission" date="2021-11" db="EMBL/GenBank/DDBJ databases">
        <authorList>
            <person name="Herlambang A."/>
            <person name="Guo Y."/>
            <person name="Takashima Y."/>
            <person name="Nishizawa T."/>
        </authorList>
    </citation>
    <scope>NUCLEOTIDE SEQUENCE</scope>
    <source>
        <strain evidence="5">E1425</strain>
    </source>
</reference>
<name>A0A9P3H7N9_9FUNG</name>
<dbReference type="EMBL" id="BQFW01000005">
    <property type="protein sequence ID" value="GJJ71566.1"/>
    <property type="molecule type" value="Genomic_DNA"/>
</dbReference>
<evidence type="ECO:0000256" key="2">
    <source>
        <dbReference type="ARBA" id="ARBA00022840"/>
    </source>
</evidence>
<dbReference type="Gene3D" id="2.60.34.10">
    <property type="entry name" value="Substrate Binding Domain Of DNAk, Chain A, domain 1"/>
    <property type="match status" value="1"/>
</dbReference>
<gene>
    <name evidence="5" type="ORF">EMPS_03916</name>
</gene>
<dbReference type="PRINTS" id="PR00301">
    <property type="entry name" value="HEATSHOCK70"/>
</dbReference>
<dbReference type="AlphaFoldDB" id="A0A9P3H7N9"/>
<dbReference type="Proteomes" id="UP000827284">
    <property type="component" value="Unassembled WGS sequence"/>
</dbReference>
<evidence type="ECO:0000313" key="6">
    <source>
        <dbReference type="Proteomes" id="UP000827284"/>
    </source>
</evidence>